<dbReference type="Proteomes" id="UP001485043">
    <property type="component" value="Unassembled WGS sequence"/>
</dbReference>
<sequence length="135" mass="14362">MSECDLGKSLATLLLVSSVLAEDLKPTQRLQTVPGPVVPPHHASALGPIWVSPKPELKVFYMARYFPSNFGHGIVGLEDGCTFVAGYNDGSFDDALHSNGLSNWVSTTPPEVVAQALGMTVEQVTASIKPGRNTL</sequence>
<dbReference type="Gene3D" id="2.60.120.10">
    <property type="entry name" value="Jelly Rolls"/>
    <property type="match status" value="1"/>
</dbReference>
<dbReference type="InterPro" id="IPR014710">
    <property type="entry name" value="RmlC-like_jellyroll"/>
</dbReference>
<dbReference type="SUPFAM" id="SSF51182">
    <property type="entry name" value="RmlC-like cupins"/>
    <property type="match status" value="1"/>
</dbReference>
<name>A0AAW1SD73_9CHLO</name>
<protein>
    <submittedName>
        <fullName evidence="2">Uncharacterized protein</fullName>
    </submittedName>
</protein>
<proteinExistence type="predicted"/>
<dbReference type="InterPro" id="IPR011051">
    <property type="entry name" value="RmlC_Cupin_sf"/>
</dbReference>
<accession>A0AAW1SD73</accession>
<comment type="caution">
    <text evidence="2">The sequence shown here is derived from an EMBL/GenBank/DDBJ whole genome shotgun (WGS) entry which is preliminary data.</text>
</comment>
<reference evidence="2 3" key="1">
    <citation type="journal article" date="2024" name="Nat. Commun.">
        <title>Phylogenomics reveals the evolutionary origins of lichenization in chlorophyte algae.</title>
        <authorList>
            <person name="Puginier C."/>
            <person name="Libourel C."/>
            <person name="Otte J."/>
            <person name="Skaloud P."/>
            <person name="Haon M."/>
            <person name="Grisel S."/>
            <person name="Petersen M."/>
            <person name="Berrin J.G."/>
            <person name="Delaux P.M."/>
            <person name="Dal Grande F."/>
            <person name="Keller J."/>
        </authorList>
    </citation>
    <scope>NUCLEOTIDE SEQUENCE [LARGE SCALE GENOMIC DNA]</scope>
    <source>
        <strain evidence="2 3">SAG 2523</strain>
    </source>
</reference>
<feature type="signal peptide" evidence="1">
    <location>
        <begin position="1"/>
        <end position="21"/>
    </location>
</feature>
<organism evidence="2 3">
    <name type="scientific">Apatococcus fuscideae</name>
    <dbReference type="NCBI Taxonomy" id="2026836"/>
    <lineage>
        <taxon>Eukaryota</taxon>
        <taxon>Viridiplantae</taxon>
        <taxon>Chlorophyta</taxon>
        <taxon>core chlorophytes</taxon>
        <taxon>Trebouxiophyceae</taxon>
        <taxon>Chlorellales</taxon>
        <taxon>Chlorellaceae</taxon>
        <taxon>Apatococcus</taxon>
    </lineage>
</organism>
<evidence type="ECO:0000256" key="1">
    <source>
        <dbReference type="SAM" id="SignalP"/>
    </source>
</evidence>
<evidence type="ECO:0000313" key="3">
    <source>
        <dbReference type="Proteomes" id="UP001485043"/>
    </source>
</evidence>
<keyword evidence="3" id="KW-1185">Reference proteome</keyword>
<gene>
    <name evidence="2" type="ORF">WJX84_001810</name>
</gene>
<dbReference type="AlphaFoldDB" id="A0AAW1SD73"/>
<dbReference type="EMBL" id="JALJOV010001684">
    <property type="protein sequence ID" value="KAK9843591.1"/>
    <property type="molecule type" value="Genomic_DNA"/>
</dbReference>
<feature type="chain" id="PRO_5043486426" evidence="1">
    <location>
        <begin position="22"/>
        <end position="135"/>
    </location>
</feature>
<evidence type="ECO:0000313" key="2">
    <source>
        <dbReference type="EMBL" id="KAK9843591.1"/>
    </source>
</evidence>
<keyword evidence="1" id="KW-0732">Signal</keyword>